<organism evidence="1">
    <name type="scientific">marine sediment metagenome</name>
    <dbReference type="NCBI Taxonomy" id="412755"/>
    <lineage>
        <taxon>unclassified sequences</taxon>
        <taxon>metagenomes</taxon>
        <taxon>ecological metagenomes</taxon>
    </lineage>
</organism>
<sequence length="67" mass="7445">MQNLDIIKLRRTAQGWVALWQGPHATLVRELFDTDTLPLGFTAQVKAAGVLEFVSQLNPDALVVLEQ</sequence>
<reference evidence="1" key="1">
    <citation type="journal article" date="2015" name="Nature">
        <title>Complex archaea that bridge the gap between prokaryotes and eukaryotes.</title>
        <authorList>
            <person name="Spang A."/>
            <person name="Saw J.H."/>
            <person name="Jorgensen S.L."/>
            <person name="Zaremba-Niedzwiedzka K."/>
            <person name="Martijn J."/>
            <person name="Lind A.E."/>
            <person name="van Eijk R."/>
            <person name="Schleper C."/>
            <person name="Guy L."/>
            <person name="Ettema T.J."/>
        </authorList>
    </citation>
    <scope>NUCLEOTIDE SEQUENCE</scope>
</reference>
<name>A0A0F9B2M1_9ZZZZ</name>
<dbReference type="AlphaFoldDB" id="A0A0F9B2M1"/>
<evidence type="ECO:0000313" key="1">
    <source>
        <dbReference type="EMBL" id="KKL15890.1"/>
    </source>
</evidence>
<gene>
    <name evidence="1" type="ORF">LCGC14_2501110</name>
</gene>
<comment type="caution">
    <text evidence="1">The sequence shown here is derived from an EMBL/GenBank/DDBJ whole genome shotgun (WGS) entry which is preliminary data.</text>
</comment>
<dbReference type="EMBL" id="LAZR01039884">
    <property type="protein sequence ID" value="KKL15890.1"/>
    <property type="molecule type" value="Genomic_DNA"/>
</dbReference>
<protein>
    <submittedName>
        <fullName evidence="1">Uncharacterized protein</fullName>
    </submittedName>
</protein>
<proteinExistence type="predicted"/>
<accession>A0A0F9B2M1</accession>